<dbReference type="PANTHER" id="PTHR42775:SF1">
    <property type="entry name" value="PERMEASE RV2963-RELATED"/>
    <property type="match status" value="1"/>
</dbReference>
<feature type="transmembrane region" description="Helical" evidence="8">
    <location>
        <begin position="81"/>
        <end position="109"/>
    </location>
</feature>
<dbReference type="PANTHER" id="PTHR42775">
    <property type="entry name" value="PERMEASE RV2963-RELATED"/>
    <property type="match status" value="1"/>
</dbReference>
<keyword evidence="4 8" id="KW-0812">Transmembrane</keyword>
<keyword evidence="5 8" id="KW-1133">Transmembrane helix</keyword>
<feature type="transmembrane region" description="Helical" evidence="8">
    <location>
        <begin position="6"/>
        <end position="30"/>
    </location>
</feature>
<evidence type="ECO:0000256" key="5">
    <source>
        <dbReference type="ARBA" id="ARBA00022989"/>
    </source>
</evidence>
<dbReference type="Proteomes" id="UP001319883">
    <property type="component" value="Unassembled WGS sequence"/>
</dbReference>
<feature type="transmembrane region" description="Helical" evidence="8">
    <location>
        <begin position="306"/>
        <end position="327"/>
    </location>
</feature>
<feature type="transmembrane region" description="Helical" evidence="8">
    <location>
        <begin position="236"/>
        <end position="269"/>
    </location>
</feature>
<evidence type="ECO:0000256" key="2">
    <source>
        <dbReference type="ARBA" id="ARBA00006386"/>
    </source>
</evidence>
<proteinExistence type="inferred from homology"/>
<evidence type="ECO:0000256" key="3">
    <source>
        <dbReference type="ARBA" id="ARBA00022475"/>
    </source>
</evidence>
<comment type="subcellular location">
    <subcellularLocation>
        <location evidence="1">Cell membrane</location>
        <topology evidence="1">Multi-pass membrane protein</topology>
    </subcellularLocation>
</comment>
<organism evidence="9 10">
    <name type="scientific">Modicisalibacter tunisiensis</name>
    <dbReference type="NCBI Taxonomy" id="390637"/>
    <lineage>
        <taxon>Bacteria</taxon>
        <taxon>Pseudomonadati</taxon>
        <taxon>Pseudomonadota</taxon>
        <taxon>Gammaproteobacteria</taxon>
        <taxon>Oceanospirillales</taxon>
        <taxon>Halomonadaceae</taxon>
        <taxon>Modicisalibacter</taxon>
    </lineage>
</organism>
<sequence length="378" mass="40416">MLEELVASWAGMVWEIFWGLALGFLLSGVIRAWIPAELVGDKLGRATPRSLSLATGVGALSSSCSYAAASMARTLIMKGAAWANAMAFMVASTNLVFEILIVLFSLLGLAFVLGELVGGLIFIVVMAVLVRLLVPDAVIAAARENAGHDADGGGHEHHHDHGDHDHDHDHDHGSHSGHGESAFLRKLRTAAAHFHMDVTMVGKDILIGVTVAAILSILVPNEVWRSVFLTEGDNPGFGVLLWNAVAGSIIAVLAFVCSVGNIVLAAVLWKGGISFGGVIAFILSDLITLPMLSVYRRYYGWKAAGWMALVFFLGAIVTALCLDYGFALLGWLPEGERQVSLGRDVFGWNYVTLLNVVLLPVALAAFFWGRRQGGGHCH</sequence>
<feature type="transmembrane region" description="Helical" evidence="8">
    <location>
        <begin position="347"/>
        <end position="368"/>
    </location>
</feature>
<evidence type="ECO:0000313" key="10">
    <source>
        <dbReference type="Proteomes" id="UP001319883"/>
    </source>
</evidence>
<feature type="transmembrane region" description="Helical" evidence="8">
    <location>
        <begin position="51"/>
        <end position="69"/>
    </location>
</feature>
<evidence type="ECO:0000313" key="9">
    <source>
        <dbReference type="EMBL" id="MBZ9567275.1"/>
    </source>
</evidence>
<keyword evidence="10" id="KW-1185">Reference proteome</keyword>
<comment type="similarity">
    <text evidence="2">Belongs to the UPF0718 family.</text>
</comment>
<evidence type="ECO:0000256" key="7">
    <source>
        <dbReference type="SAM" id="MobiDB-lite"/>
    </source>
</evidence>
<gene>
    <name evidence="9" type="ORF">KGQ91_06205</name>
</gene>
<feature type="region of interest" description="Disordered" evidence="7">
    <location>
        <begin position="148"/>
        <end position="179"/>
    </location>
</feature>
<keyword evidence="3" id="KW-1003">Cell membrane</keyword>
<feature type="transmembrane region" description="Helical" evidence="8">
    <location>
        <begin position="116"/>
        <end position="134"/>
    </location>
</feature>
<protein>
    <submittedName>
        <fullName evidence="9">Permease</fullName>
    </submittedName>
</protein>
<name>A0ABS7WXC7_9GAMM</name>
<reference evidence="9 10" key="1">
    <citation type="submission" date="2021-05" db="EMBL/GenBank/DDBJ databases">
        <title>Petroleum and Energy Research Collection (APPE): ex situ preservation of microbial diversity associated with the oil industry and exploitation of its biotechnological potential.</title>
        <authorList>
            <person name="Paixao C.T.M."/>
            <person name="Gomes M.B."/>
            <person name="Oliveira V.M."/>
        </authorList>
    </citation>
    <scope>NUCLEOTIDE SEQUENCE [LARGE SCALE GENOMIC DNA]</scope>
    <source>
        <strain evidence="9 10">LIT2</strain>
    </source>
</reference>
<feature type="transmembrane region" description="Helical" evidence="8">
    <location>
        <begin position="275"/>
        <end position="294"/>
    </location>
</feature>
<accession>A0ABS7WXC7</accession>
<feature type="transmembrane region" description="Helical" evidence="8">
    <location>
        <begin position="205"/>
        <end position="224"/>
    </location>
</feature>
<evidence type="ECO:0000256" key="8">
    <source>
        <dbReference type="SAM" id="Phobius"/>
    </source>
</evidence>
<evidence type="ECO:0000256" key="6">
    <source>
        <dbReference type="ARBA" id="ARBA00023136"/>
    </source>
</evidence>
<evidence type="ECO:0000256" key="1">
    <source>
        <dbReference type="ARBA" id="ARBA00004651"/>
    </source>
</evidence>
<feature type="compositionally biased region" description="Basic and acidic residues" evidence="7">
    <location>
        <begin position="148"/>
        <end position="178"/>
    </location>
</feature>
<dbReference type="InterPro" id="IPR005524">
    <property type="entry name" value="DUF318"/>
</dbReference>
<dbReference type="Pfam" id="PF03773">
    <property type="entry name" value="ArsP_1"/>
    <property type="match status" value="1"/>
</dbReference>
<dbReference type="EMBL" id="JAGXFD010000001">
    <property type="protein sequence ID" value="MBZ9567275.1"/>
    <property type="molecule type" value="Genomic_DNA"/>
</dbReference>
<dbReference type="InterPro" id="IPR053166">
    <property type="entry name" value="UPF0718_permease"/>
</dbReference>
<evidence type="ECO:0000256" key="4">
    <source>
        <dbReference type="ARBA" id="ARBA00022692"/>
    </source>
</evidence>
<keyword evidence="6 8" id="KW-0472">Membrane</keyword>
<comment type="caution">
    <text evidence="9">The sequence shown here is derived from an EMBL/GenBank/DDBJ whole genome shotgun (WGS) entry which is preliminary data.</text>
</comment>
<dbReference type="RefSeq" id="WP_224420557.1">
    <property type="nucleotide sequence ID" value="NZ_JAGXFD010000001.1"/>
</dbReference>